<comment type="subcellular location">
    <subcellularLocation>
        <location evidence="1">Cell membrane</location>
        <topology evidence="1">Single-pass membrane protein</topology>
    </subcellularLocation>
</comment>
<dbReference type="GO" id="GO:0030420">
    <property type="term" value="P:establishment of competence for transformation"/>
    <property type="evidence" value="ECO:0007669"/>
    <property type="project" value="InterPro"/>
</dbReference>
<dbReference type="PIRSF" id="PIRSF029928">
    <property type="entry name" value="Late_competence_ComGC"/>
    <property type="match status" value="1"/>
</dbReference>
<dbReference type="SUPFAM" id="SSF54523">
    <property type="entry name" value="Pili subunits"/>
    <property type="match status" value="1"/>
</dbReference>
<evidence type="ECO:0000256" key="8">
    <source>
        <dbReference type="SAM" id="Phobius"/>
    </source>
</evidence>
<proteinExistence type="inferred from homology"/>
<evidence type="ECO:0000256" key="6">
    <source>
        <dbReference type="ARBA" id="ARBA00023136"/>
    </source>
</evidence>
<keyword evidence="10" id="KW-1185">Reference proteome</keyword>
<gene>
    <name evidence="9" type="ORF">EDD63_11338</name>
</gene>
<evidence type="ECO:0000256" key="5">
    <source>
        <dbReference type="ARBA" id="ARBA00022989"/>
    </source>
</evidence>
<dbReference type="RefSeq" id="WP_134169228.1">
    <property type="nucleotide sequence ID" value="NZ_SODD01000013.1"/>
</dbReference>
<keyword evidence="5 8" id="KW-1133">Transmembrane helix</keyword>
<dbReference type="EMBL" id="SODD01000013">
    <property type="protein sequence ID" value="TDW20357.1"/>
    <property type="molecule type" value="Genomic_DNA"/>
</dbReference>
<evidence type="ECO:0000256" key="1">
    <source>
        <dbReference type="ARBA" id="ARBA00004162"/>
    </source>
</evidence>
<feature type="transmembrane region" description="Helical" evidence="8">
    <location>
        <begin position="7"/>
        <end position="27"/>
    </location>
</feature>
<evidence type="ECO:0000256" key="2">
    <source>
        <dbReference type="ARBA" id="ARBA00022475"/>
    </source>
</evidence>
<dbReference type="Proteomes" id="UP000294743">
    <property type="component" value="Unassembled WGS sequence"/>
</dbReference>
<evidence type="ECO:0000256" key="7">
    <source>
        <dbReference type="ARBA" id="ARBA00043982"/>
    </source>
</evidence>
<dbReference type="Pfam" id="PF07963">
    <property type="entry name" value="N_methyl"/>
    <property type="match status" value="1"/>
</dbReference>
<organism evidence="9 10">
    <name type="scientific">Breznakia blatticola</name>
    <dbReference type="NCBI Taxonomy" id="1754012"/>
    <lineage>
        <taxon>Bacteria</taxon>
        <taxon>Bacillati</taxon>
        <taxon>Bacillota</taxon>
        <taxon>Erysipelotrichia</taxon>
        <taxon>Erysipelotrichales</taxon>
        <taxon>Erysipelotrichaceae</taxon>
        <taxon>Breznakia</taxon>
    </lineage>
</organism>
<sequence length="100" mass="11086">MKHKKGFTILEMIIVLTIIALIFLLTIPNIQQKKEVIDNKGCEALVEVVNAQILLYEIETLETPSSMQQLISKGYVKESQARCPDGEKITIVGGEAKASK</sequence>
<evidence type="ECO:0000313" key="10">
    <source>
        <dbReference type="Proteomes" id="UP000294743"/>
    </source>
</evidence>
<keyword evidence="2" id="KW-1003">Cell membrane</keyword>
<evidence type="ECO:0000256" key="4">
    <source>
        <dbReference type="ARBA" id="ARBA00022692"/>
    </source>
</evidence>
<dbReference type="AlphaFoldDB" id="A0A4R7ZQX4"/>
<evidence type="ECO:0000256" key="3">
    <source>
        <dbReference type="ARBA" id="ARBA00022481"/>
    </source>
</evidence>
<accession>A0A4R7ZQX4</accession>
<dbReference type="InterPro" id="IPR012902">
    <property type="entry name" value="N_methyl_site"/>
</dbReference>
<dbReference type="InterPro" id="IPR045584">
    <property type="entry name" value="Pilin-like"/>
</dbReference>
<dbReference type="OrthoDB" id="1798043at2"/>
<protein>
    <submittedName>
        <fullName evidence="9">Competence protein ComGC</fullName>
    </submittedName>
</protein>
<dbReference type="InterPro" id="IPR016940">
    <property type="entry name" value="ComGC"/>
</dbReference>
<reference evidence="9 10" key="1">
    <citation type="submission" date="2019-03" db="EMBL/GenBank/DDBJ databases">
        <title>Genomic Encyclopedia of Type Strains, Phase IV (KMG-IV): sequencing the most valuable type-strain genomes for metagenomic binning, comparative biology and taxonomic classification.</title>
        <authorList>
            <person name="Goeker M."/>
        </authorList>
    </citation>
    <scope>NUCLEOTIDE SEQUENCE [LARGE SCALE GENOMIC DNA]</scope>
    <source>
        <strain evidence="9 10">DSM 28867</strain>
    </source>
</reference>
<dbReference type="GO" id="GO:0005886">
    <property type="term" value="C:plasma membrane"/>
    <property type="evidence" value="ECO:0007669"/>
    <property type="project" value="UniProtKB-SubCell"/>
</dbReference>
<keyword evidence="3" id="KW-0488">Methylation</keyword>
<evidence type="ECO:0000313" key="9">
    <source>
        <dbReference type="EMBL" id="TDW20357.1"/>
    </source>
</evidence>
<name>A0A4R7ZQX4_9FIRM</name>
<dbReference type="NCBIfam" id="NF040999">
    <property type="entry name" value="pilin_ComGC"/>
    <property type="match status" value="1"/>
</dbReference>
<keyword evidence="6 8" id="KW-0472">Membrane</keyword>
<comment type="similarity">
    <text evidence="7">Belongs to the ComGC family.</text>
</comment>
<keyword evidence="4 8" id="KW-0812">Transmembrane</keyword>
<dbReference type="NCBIfam" id="TIGR02532">
    <property type="entry name" value="IV_pilin_GFxxxE"/>
    <property type="match status" value="1"/>
</dbReference>
<comment type="caution">
    <text evidence="9">The sequence shown here is derived from an EMBL/GenBank/DDBJ whole genome shotgun (WGS) entry which is preliminary data.</text>
</comment>